<feature type="region of interest" description="Disordered" evidence="2">
    <location>
        <begin position="686"/>
        <end position="706"/>
    </location>
</feature>
<dbReference type="EMBL" id="HBFG01002295">
    <property type="protein sequence ID" value="CAD8730248.1"/>
    <property type="molecule type" value="Transcribed_RNA"/>
</dbReference>
<feature type="compositionally biased region" description="Basic and acidic residues" evidence="2">
    <location>
        <begin position="886"/>
        <end position="897"/>
    </location>
</feature>
<feature type="compositionally biased region" description="Basic and acidic residues" evidence="2">
    <location>
        <begin position="911"/>
        <end position="924"/>
    </location>
</feature>
<feature type="coiled-coil region" evidence="1">
    <location>
        <begin position="808"/>
        <end position="835"/>
    </location>
</feature>
<feature type="coiled-coil region" evidence="1">
    <location>
        <begin position="413"/>
        <end position="440"/>
    </location>
</feature>
<dbReference type="AlphaFoldDB" id="A0A7S0TCL6"/>
<evidence type="ECO:0000313" key="3">
    <source>
        <dbReference type="EMBL" id="CAD8730248.1"/>
    </source>
</evidence>
<sequence>MENQDIASSAEEGQVEESQAMDVDASTETASEPTETEAAAPASDEAVAAAETATDETPATKEEAVEAEKESTTEAEAESGEIKEESTDAPVEAKIASSVKEEDDAKEDASAEEGEIESPSEGEPSGTTDDDDKAKYEPSSPAEAKEEPAVEAPESQDFNKEEPKSPEPPMKEEDAVSMDMDSSDNNEPDPIKPTAEPPVAAPATTSYSTRGRSTEAASVDEKPDRIHIRDSFEESPRPKDPSAAVSFLVEAMTEEERRTRTRFLPEVDGMTMLRKNEIRDDLALANSLPAVVSSSGLETRIKRLGGVPNSDSMDVDGAEAPITVVDENATTIKLPLSILTTPCDAFVAPKGVLVGDTANSIEVKEFEPTVQSPSRVESVMSFNPPRPPESVGGKKKHRMTRWERRPEDIEVDMKNYRRTVQRTRQELQKSETQYERLEMIDSHLRHHFLNHSELLDKEHSSLQDQLEVEVEKLTQESDLVGSRTRSRNLSKVDVVMRDVLTMLTRNEQKDIAMDGVAKEVAASTSSEVVPGIGGLNTQAFIDWERSTELESMSPCVSWVEPGQKVTTPYGKGTVTKVIPPESPPSNETLAAADAKKPELKEKRKDMSEKELRGTLEKEKYDSLLPLRVEVQLNYGTGVFDISAIKTMEGTAHFTDAQLAKRWKGMVDSALKVGACIDLQGMIPDVDKDDAGKADEEEETSSTDLTSNDNFMTIGSTLIPTKFGRGNFLHDMEIPDVEDSLDGVLYDGHGVLGRKSNPGVPTDFRKWEDDEQEYLNLRASALQLKNKLYRQRRIGILNKRTTNSMNDRYLRAEELVSEMRSDLKSLKRRLGDELKELGITHEMANQILFQFYQGHQEEDQGDASTPKRLRRHSSMMEEMLTDMNVGSEDRMEDSRGDSMDDQGTDDLSGDDLETRRPAKKVRAGE</sequence>
<keyword evidence="1" id="KW-0175">Coiled coil</keyword>
<accession>A0A7S0TCL6</accession>
<evidence type="ECO:0000256" key="2">
    <source>
        <dbReference type="SAM" id="MobiDB-lite"/>
    </source>
</evidence>
<feature type="region of interest" description="Disordered" evidence="2">
    <location>
        <begin position="1"/>
        <end position="242"/>
    </location>
</feature>
<proteinExistence type="predicted"/>
<feature type="compositionally biased region" description="Basic and acidic residues" evidence="2">
    <location>
        <begin position="58"/>
        <end position="72"/>
    </location>
</feature>
<feature type="region of interest" description="Disordered" evidence="2">
    <location>
        <begin position="372"/>
        <end position="402"/>
    </location>
</feature>
<organism evidence="3">
    <name type="scientific">Pseudo-nitzschia delicatissima</name>
    <dbReference type="NCBI Taxonomy" id="44447"/>
    <lineage>
        <taxon>Eukaryota</taxon>
        <taxon>Sar</taxon>
        <taxon>Stramenopiles</taxon>
        <taxon>Ochrophyta</taxon>
        <taxon>Bacillariophyta</taxon>
        <taxon>Bacillariophyceae</taxon>
        <taxon>Bacillariophycidae</taxon>
        <taxon>Bacillariales</taxon>
        <taxon>Bacillariaceae</taxon>
        <taxon>Pseudo-nitzschia</taxon>
    </lineage>
</organism>
<feature type="compositionally biased region" description="Basic and acidic residues" evidence="2">
    <location>
        <begin position="219"/>
        <end position="240"/>
    </location>
</feature>
<name>A0A7S0TCL6_9STRA</name>
<feature type="compositionally biased region" description="Basic and acidic residues" evidence="2">
    <location>
        <begin position="593"/>
        <end position="610"/>
    </location>
</feature>
<feature type="compositionally biased region" description="Low complexity" evidence="2">
    <location>
        <begin position="24"/>
        <end position="57"/>
    </location>
</feature>
<feature type="compositionally biased region" description="Acidic residues" evidence="2">
    <location>
        <begin position="898"/>
        <end position="910"/>
    </location>
</feature>
<feature type="compositionally biased region" description="Acidic residues" evidence="2">
    <location>
        <begin position="101"/>
        <end position="120"/>
    </location>
</feature>
<feature type="region of interest" description="Disordered" evidence="2">
    <location>
        <begin position="579"/>
        <end position="610"/>
    </location>
</feature>
<feature type="compositionally biased region" description="Basic and acidic residues" evidence="2">
    <location>
        <begin position="157"/>
        <end position="174"/>
    </location>
</feature>
<gene>
    <name evidence="3" type="ORF">PDEL0327_LOCUS1741</name>
</gene>
<protein>
    <submittedName>
        <fullName evidence="3">Uncharacterized protein</fullName>
    </submittedName>
</protein>
<feature type="region of interest" description="Disordered" evidence="2">
    <location>
        <begin position="876"/>
        <end position="924"/>
    </location>
</feature>
<evidence type="ECO:0000256" key="1">
    <source>
        <dbReference type="SAM" id="Coils"/>
    </source>
</evidence>
<reference evidence="3" key="1">
    <citation type="submission" date="2021-01" db="EMBL/GenBank/DDBJ databases">
        <authorList>
            <person name="Corre E."/>
            <person name="Pelletier E."/>
            <person name="Niang G."/>
            <person name="Scheremetjew M."/>
            <person name="Finn R."/>
            <person name="Kale V."/>
            <person name="Holt S."/>
            <person name="Cochrane G."/>
            <person name="Meng A."/>
            <person name="Brown T."/>
            <person name="Cohen L."/>
        </authorList>
    </citation>
    <scope>NUCLEOTIDE SEQUENCE</scope>
    <source>
        <strain evidence="3">B596</strain>
    </source>
</reference>